<name>A0A0F9STC9_9ZZZZ</name>
<evidence type="ECO:0000256" key="2">
    <source>
        <dbReference type="ARBA" id="ARBA00022679"/>
    </source>
</evidence>
<keyword evidence="2" id="KW-0808">Transferase</keyword>
<dbReference type="PANTHER" id="PTHR46098:SF1">
    <property type="entry name" value="TRNA (CYTOSINE(38)-C(5))-METHYLTRANSFERASE"/>
    <property type="match status" value="1"/>
</dbReference>
<comment type="caution">
    <text evidence="4">The sequence shown here is derived from an EMBL/GenBank/DDBJ whole genome shotgun (WGS) entry which is preliminary data.</text>
</comment>
<accession>A0A0F9STC9</accession>
<dbReference type="PANTHER" id="PTHR46098">
    <property type="entry name" value="TRNA (CYTOSINE(38)-C(5))-METHYLTRANSFERASE"/>
    <property type="match status" value="1"/>
</dbReference>
<dbReference type="AlphaFoldDB" id="A0A0F9STC9"/>
<dbReference type="NCBIfam" id="TIGR00675">
    <property type="entry name" value="dcm"/>
    <property type="match status" value="1"/>
</dbReference>
<dbReference type="InterPro" id="IPR029063">
    <property type="entry name" value="SAM-dependent_MTases_sf"/>
</dbReference>
<dbReference type="InterPro" id="IPR001525">
    <property type="entry name" value="C5_MeTfrase"/>
</dbReference>
<evidence type="ECO:0000256" key="3">
    <source>
        <dbReference type="ARBA" id="ARBA00022691"/>
    </source>
</evidence>
<proteinExistence type="predicted"/>
<dbReference type="PRINTS" id="PR00105">
    <property type="entry name" value="C5METTRFRASE"/>
</dbReference>
<dbReference type="EMBL" id="LAZR01000365">
    <property type="protein sequence ID" value="KKN72255.1"/>
    <property type="molecule type" value="Genomic_DNA"/>
</dbReference>
<dbReference type="Gene3D" id="3.40.50.150">
    <property type="entry name" value="Vaccinia Virus protein VP39"/>
    <property type="match status" value="1"/>
</dbReference>
<dbReference type="InterPro" id="IPR018117">
    <property type="entry name" value="C5_DNA_meth_AS"/>
</dbReference>
<dbReference type="InterPro" id="IPR050750">
    <property type="entry name" value="C5-MTase"/>
</dbReference>
<evidence type="ECO:0000256" key="1">
    <source>
        <dbReference type="ARBA" id="ARBA00022603"/>
    </source>
</evidence>
<keyword evidence="1" id="KW-0489">Methyltransferase</keyword>
<dbReference type="GO" id="GO:0032259">
    <property type="term" value="P:methylation"/>
    <property type="evidence" value="ECO:0007669"/>
    <property type="project" value="UniProtKB-KW"/>
</dbReference>
<protein>
    <recommendedName>
        <fullName evidence="5">DNA (cytosine-5-)-methyltransferase</fullName>
    </recommendedName>
</protein>
<organism evidence="4">
    <name type="scientific">marine sediment metagenome</name>
    <dbReference type="NCBI Taxonomy" id="412755"/>
    <lineage>
        <taxon>unclassified sequences</taxon>
        <taxon>metagenomes</taxon>
        <taxon>ecological metagenomes</taxon>
    </lineage>
</organism>
<dbReference type="SUPFAM" id="SSF53335">
    <property type="entry name" value="S-adenosyl-L-methionine-dependent methyltransferases"/>
    <property type="match status" value="1"/>
</dbReference>
<reference evidence="4" key="1">
    <citation type="journal article" date="2015" name="Nature">
        <title>Complex archaea that bridge the gap between prokaryotes and eukaryotes.</title>
        <authorList>
            <person name="Spang A."/>
            <person name="Saw J.H."/>
            <person name="Jorgensen S.L."/>
            <person name="Zaremba-Niedzwiedzka K."/>
            <person name="Martijn J."/>
            <person name="Lind A.E."/>
            <person name="van Eijk R."/>
            <person name="Schleper C."/>
            <person name="Guy L."/>
            <person name="Ettema T.J."/>
        </authorList>
    </citation>
    <scope>NUCLEOTIDE SEQUENCE</scope>
</reference>
<dbReference type="Pfam" id="PF00145">
    <property type="entry name" value="DNA_methylase"/>
    <property type="match status" value="2"/>
</dbReference>
<dbReference type="PROSITE" id="PS51679">
    <property type="entry name" value="SAM_MT_C5"/>
    <property type="match status" value="1"/>
</dbReference>
<keyword evidence="3" id="KW-0949">S-adenosyl-L-methionine</keyword>
<evidence type="ECO:0000313" key="4">
    <source>
        <dbReference type="EMBL" id="KKN72255.1"/>
    </source>
</evidence>
<sequence>MTHGELFAGISGFGIAFERAGIPAAWRVEIDPNCQKVLKHHYPGDLLLSDIHDCGAHNLDPVDIITFGSPCQDMSVAGKRAGLNGKRSGLFYEAIRIVGELEPTFAIWENVPGAFSSNAGRDFLAVIAAFRELGACDVAWRVLNAQYFGVPQRRRRIFLIADFGGERAGEILFESESLQGDPPESGKAGERIAGAVTGGVDRPLCGFEGENLIAFRYKAGAKSGSMGEGKVSPTLAAGQPFIGITAPLTSGGGGGRRQEDDHNLVWQAHPKDACRISENGLSPTLSGYMGTGGNNTPMVGVRRLTPLECERLQGFPSGWTDICSDSARYRMLGNAAAVPVVEWIARRIPQ</sequence>
<dbReference type="PROSITE" id="PS00094">
    <property type="entry name" value="C5_MTASE_1"/>
    <property type="match status" value="1"/>
</dbReference>
<gene>
    <name evidence="4" type="ORF">LCGC14_0412060</name>
</gene>
<dbReference type="GO" id="GO:0008168">
    <property type="term" value="F:methyltransferase activity"/>
    <property type="evidence" value="ECO:0007669"/>
    <property type="project" value="UniProtKB-KW"/>
</dbReference>
<evidence type="ECO:0008006" key="5">
    <source>
        <dbReference type="Google" id="ProtNLM"/>
    </source>
</evidence>
<dbReference type="Gene3D" id="3.90.120.10">
    <property type="entry name" value="DNA Methylase, subunit A, domain 2"/>
    <property type="match status" value="1"/>
</dbReference>